<feature type="compositionally biased region" description="Low complexity" evidence="1">
    <location>
        <begin position="223"/>
        <end position="241"/>
    </location>
</feature>
<feature type="region of interest" description="Disordered" evidence="1">
    <location>
        <begin position="368"/>
        <end position="459"/>
    </location>
</feature>
<feature type="region of interest" description="Disordered" evidence="1">
    <location>
        <begin position="217"/>
        <end position="323"/>
    </location>
</feature>
<evidence type="ECO:0000313" key="3">
    <source>
        <dbReference type="Proteomes" id="UP001345827"/>
    </source>
</evidence>
<feature type="compositionally biased region" description="Low complexity" evidence="1">
    <location>
        <begin position="503"/>
        <end position="535"/>
    </location>
</feature>
<proteinExistence type="predicted"/>
<feature type="compositionally biased region" description="Basic and acidic residues" evidence="1">
    <location>
        <begin position="545"/>
        <end position="555"/>
    </location>
</feature>
<feature type="compositionally biased region" description="Low complexity" evidence="1">
    <location>
        <begin position="647"/>
        <end position="660"/>
    </location>
</feature>
<evidence type="ECO:0000256" key="1">
    <source>
        <dbReference type="SAM" id="MobiDB-lite"/>
    </source>
</evidence>
<dbReference type="AlphaFoldDB" id="A0AAV9QFS8"/>
<feature type="region of interest" description="Disordered" evidence="1">
    <location>
        <begin position="503"/>
        <end position="696"/>
    </location>
</feature>
<dbReference type="Proteomes" id="UP001345827">
    <property type="component" value="Unassembled WGS sequence"/>
</dbReference>
<comment type="caution">
    <text evidence="2">The sequence shown here is derived from an EMBL/GenBank/DDBJ whole genome shotgun (WGS) entry which is preliminary data.</text>
</comment>
<keyword evidence="3" id="KW-1185">Reference proteome</keyword>
<evidence type="ECO:0000313" key="2">
    <source>
        <dbReference type="EMBL" id="KAK5540958.1"/>
    </source>
</evidence>
<dbReference type="EMBL" id="JAXLQG010000004">
    <property type="protein sequence ID" value="KAK5540958.1"/>
    <property type="molecule type" value="Genomic_DNA"/>
</dbReference>
<gene>
    <name evidence="2" type="ORF">LTR25_002735</name>
</gene>
<organism evidence="2 3">
    <name type="scientific">Vermiconidia calcicola</name>
    <dbReference type="NCBI Taxonomy" id="1690605"/>
    <lineage>
        <taxon>Eukaryota</taxon>
        <taxon>Fungi</taxon>
        <taxon>Dikarya</taxon>
        <taxon>Ascomycota</taxon>
        <taxon>Pezizomycotina</taxon>
        <taxon>Dothideomycetes</taxon>
        <taxon>Dothideomycetidae</taxon>
        <taxon>Mycosphaerellales</taxon>
        <taxon>Extremaceae</taxon>
        <taxon>Vermiconidia</taxon>
    </lineage>
</organism>
<feature type="compositionally biased region" description="Basic and acidic residues" evidence="1">
    <location>
        <begin position="416"/>
        <end position="439"/>
    </location>
</feature>
<feature type="compositionally biased region" description="Polar residues" evidence="1">
    <location>
        <begin position="368"/>
        <end position="395"/>
    </location>
</feature>
<accession>A0AAV9QFS8</accession>
<feature type="compositionally biased region" description="Polar residues" evidence="1">
    <location>
        <begin position="440"/>
        <end position="449"/>
    </location>
</feature>
<feature type="compositionally biased region" description="Low complexity" evidence="1">
    <location>
        <begin position="589"/>
        <end position="607"/>
    </location>
</feature>
<name>A0AAV9QFS8_9PEZI</name>
<sequence length="711" mass="78677">MCKTIRYRFTQCHTVPEGYAGCIKVYELCDIAKGSIQSNPSYHPGYPPRPDRYDNFKIHRCDQVCDDWREVRQLCAHCQRNLFLGGNKAPRPDPWGEAYNTFSPDKPQNDFTWHVEHCPWQNPFFREVNWNPDPRPVPLDEPPFSPTDATGLDYSHPLVGIVNSYENPTSWKSADGRIVNLLDTTHDREFKTTMWPTLLGTKSWEIRQLEREQRKQKMKELEQQQQLDLQQQQRQQQQQQQPPATHQHPRDVVNSNIDGHGEHSRPGGLQWRGRDNSVPRATGVHSGSSRPTDSSSSSSSGSPPSLSSLPIQTAAQQQHQAQTLAPPTPFADVIVGQEAQAHSHPQAQLDPFFDQLCDLLTGPTAVVTPQEQVQPAASTFSDRSRSPSWAPSTPTRPRLPTVPGSQPGSPTKRKRETISEIDVERSPKRRRLNGERTRSAGDTNSTCTPTPGRRINSLPNRRFAAVAARPRIILRLPNPNALASNPANNPVLTQPLKIRLTVARRPQPSSTTSSSAAIASSTRPSRPRLILRIPSGPCPNIQELTQRRSPERRPVDANNKPDAARSTRTSTNRSSSPRSGSLADDESTLSHPSTPSSSSTSSSIDTPCPSPKPSSGAALNGAGAGKVKSRPRITLKLTLKPTGVIKPTNGNQPRTRTRTGPPRRPPAPAPTSHAYTGPTTRARARTQESERGPVTRARARAMRAEMVNYRV</sequence>
<feature type="compositionally biased region" description="Low complexity" evidence="1">
    <location>
        <begin position="286"/>
        <end position="323"/>
    </location>
</feature>
<protein>
    <submittedName>
        <fullName evidence="2">Uncharacterized protein</fullName>
    </submittedName>
</protein>
<feature type="compositionally biased region" description="Low complexity" evidence="1">
    <location>
        <begin position="566"/>
        <end position="581"/>
    </location>
</feature>
<reference evidence="2 3" key="1">
    <citation type="submission" date="2023-06" db="EMBL/GenBank/DDBJ databases">
        <title>Black Yeasts Isolated from many extreme environments.</title>
        <authorList>
            <person name="Coleine C."/>
            <person name="Stajich J.E."/>
            <person name="Selbmann L."/>
        </authorList>
    </citation>
    <scope>NUCLEOTIDE SEQUENCE [LARGE SCALE GENOMIC DNA]</scope>
    <source>
        <strain evidence="2 3">CCFEE 5887</strain>
    </source>
</reference>